<feature type="transmembrane region" description="Helical" evidence="9">
    <location>
        <begin position="156"/>
        <end position="174"/>
    </location>
</feature>
<dbReference type="InterPro" id="IPR003439">
    <property type="entry name" value="ABC_transporter-like_ATP-bd"/>
</dbReference>
<dbReference type="RefSeq" id="WP_071311560.1">
    <property type="nucleotide sequence ID" value="NZ_MLQQ01000001.1"/>
</dbReference>
<protein>
    <submittedName>
        <fullName evidence="12">ABC transporter ATP-binding protein</fullName>
    </submittedName>
</protein>
<dbReference type="FunFam" id="3.40.50.300:FF:000221">
    <property type="entry name" value="Multidrug ABC transporter ATP-binding protein"/>
    <property type="match status" value="1"/>
</dbReference>
<evidence type="ECO:0000256" key="7">
    <source>
        <dbReference type="ARBA" id="ARBA00022989"/>
    </source>
</evidence>
<dbReference type="SUPFAM" id="SSF52540">
    <property type="entry name" value="P-loop containing nucleoside triphosphate hydrolases"/>
    <property type="match status" value="1"/>
</dbReference>
<dbReference type="InterPro" id="IPR011527">
    <property type="entry name" value="ABC1_TM_dom"/>
</dbReference>
<evidence type="ECO:0000313" key="13">
    <source>
        <dbReference type="Proteomes" id="UP000180098"/>
    </source>
</evidence>
<comment type="subcellular location">
    <subcellularLocation>
        <location evidence="1">Cell membrane</location>
        <topology evidence="1">Multi-pass membrane protein</topology>
    </subcellularLocation>
</comment>
<dbReference type="AlphaFoldDB" id="A0A1S2LWA5"/>
<feature type="transmembrane region" description="Helical" evidence="9">
    <location>
        <begin position="52"/>
        <end position="76"/>
    </location>
</feature>
<dbReference type="Gene3D" id="3.40.50.300">
    <property type="entry name" value="P-loop containing nucleotide triphosphate hydrolases"/>
    <property type="match status" value="1"/>
</dbReference>
<dbReference type="FunFam" id="1.20.1560.10:FF:000040">
    <property type="entry name" value="Multidrug ABC transporter ATP-binding protein"/>
    <property type="match status" value="1"/>
</dbReference>
<evidence type="ECO:0000256" key="3">
    <source>
        <dbReference type="ARBA" id="ARBA00022475"/>
    </source>
</evidence>
<dbReference type="GO" id="GO:0005524">
    <property type="term" value="F:ATP binding"/>
    <property type="evidence" value="ECO:0007669"/>
    <property type="project" value="UniProtKB-KW"/>
</dbReference>
<evidence type="ECO:0000259" key="11">
    <source>
        <dbReference type="PROSITE" id="PS50929"/>
    </source>
</evidence>
<dbReference type="GO" id="GO:0005886">
    <property type="term" value="C:plasma membrane"/>
    <property type="evidence" value="ECO:0007669"/>
    <property type="project" value="UniProtKB-SubCell"/>
</dbReference>
<keyword evidence="5" id="KW-0547">Nucleotide-binding</keyword>
<feature type="transmembrane region" description="Helical" evidence="9">
    <location>
        <begin position="278"/>
        <end position="297"/>
    </location>
</feature>
<evidence type="ECO:0000256" key="4">
    <source>
        <dbReference type="ARBA" id="ARBA00022692"/>
    </source>
</evidence>
<keyword evidence="13" id="KW-1185">Reference proteome</keyword>
<dbReference type="PROSITE" id="PS50893">
    <property type="entry name" value="ABC_TRANSPORTER_2"/>
    <property type="match status" value="1"/>
</dbReference>
<keyword evidence="2" id="KW-0813">Transport</keyword>
<dbReference type="PANTHER" id="PTHR43394">
    <property type="entry name" value="ATP-DEPENDENT PERMEASE MDL1, MITOCHONDRIAL"/>
    <property type="match status" value="1"/>
</dbReference>
<dbReference type="SMART" id="SM00382">
    <property type="entry name" value="AAA"/>
    <property type="match status" value="1"/>
</dbReference>
<dbReference type="PROSITE" id="PS00211">
    <property type="entry name" value="ABC_TRANSPORTER_1"/>
    <property type="match status" value="1"/>
</dbReference>
<evidence type="ECO:0000256" key="2">
    <source>
        <dbReference type="ARBA" id="ARBA00022448"/>
    </source>
</evidence>
<accession>A0A1S2LWA5</accession>
<dbReference type="OrthoDB" id="9770415at2"/>
<dbReference type="PANTHER" id="PTHR43394:SF1">
    <property type="entry name" value="ATP-BINDING CASSETTE SUB-FAMILY B MEMBER 10, MITOCHONDRIAL"/>
    <property type="match status" value="1"/>
</dbReference>
<comment type="caution">
    <text evidence="12">The sequence shown here is derived from an EMBL/GenBank/DDBJ whole genome shotgun (WGS) entry which is preliminary data.</text>
</comment>
<keyword evidence="7 9" id="KW-1133">Transmembrane helix</keyword>
<dbReference type="Pfam" id="PF00005">
    <property type="entry name" value="ABC_tran"/>
    <property type="match status" value="1"/>
</dbReference>
<keyword evidence="4 9" id="KW-0812">Transmembrane</keyword>
<proteinExistence type="predicted"/>
<dbReference type="InterPro" id="IPR003593">
    <property type="entry name" value="AAA+_ATPase"/>
</dbReference>
<feature type="transmembrane region" description="Helical" evidence="9">
    <location>
        <begin position="125"/>
        <end position="150"/>
    </location>
</feature>
<dbReference type="CDD" id="cd18548">
    <property type="entry name" value="ABC_6TM_Tm287_like"/>
    <property type="match status" value="1"/>
</dbReference>
<feature type="transmembrane region" description="Helical" evidence="9">
    <location>
        <begin position="235"/>
        <end position="258"/>
    </location>
</feature>
<dbReference type="PROSITE" id="PS50929">
    <property type="entry name" value="ABC_TM1F"/>
    <property type="match status" value="1"/>
</dbReference>
<evidence type="ECO:0000313" key="12">
    <source>
        <dbReference type="EMBL" id="OIJ15635.1"/>
    </source>
</evidence>
<keyword evidence="8 9" id="KW-0472">Membrane</keyword>
<dbReference type="Proteomes" id="UP000180098">
    <property type="component" value="Unassembled WGS sequence"/>
</dbReference>
<sequence>MLKVLSFLKSYKKPIYIALLLMFVELFVELLSPLFIAKIIDEGILKNDLSVVLIWGGIMVGLSLVGFAAGIINSFYSAHVSQSFGYDVRKSLFDKVQSFSFANLNRFPTSSLITRLTNDVTQIQVLVFMALRIAARAPLLVIGGVVMALIVNWRLALILVVAMPLLLLFMVWLMSKGVKLFRAVQEKLDAVNSVMRENLSGMRLIKAFLRKKHEQERFAKTNHELKDETVTALRLIELTMPVLLLVMNLSILVILWFGSAQVNANQANVGEIVALINYATRIMFAFSVFSFILMGFARAKASSARISEVLDVEVDLTDGEGSLLKESTVRGNIQFDQVSFKYPNTDEKVLKEISFDVRASETVAILGATGSGKSSLFQLIPRLYDVNSGAIYLDHQNVKTMKLEFLRKQIGYVPQEARLFSGTVKENICWGKENATMDEIVEAAKAAQIHETIVNLPQQYETILGQRGVNLSGGQKQRLSIARALIRKPKILLLDDSTSALDLQTEAKILEAIKKQSCTTFIITQKISTVMVADNILLLEDGMIVANGKHNDLMKKSPLYQKIYASQHHEEVVGHG</sequence>
<dbReference type="EMBL" id="MLQQ01000001">
    <property type="protein sequence ID" value="OIJ15635.1"/>
    <property type="molecule type" value="Genomic_DNA"/>
</dbReference>
<feature type="domain" description="ABC transmembrane type-1" evidence="11">
    <location>
        <begin position="17"/>
        <end position="298"/>
    </location>
</feature>
<dbReference type="GO" id="GO:0016887">
    <property type="term" value="F:ATP hydrolysis activity"/>
    <property type="evidence" value="ECO:0007669"/>
    <property type="project" value="InterPro"/>
</dbReference>
<name>A0A1S2LWA5_9BACI</name>
<feature type="domain" description="ABC transporter" evidence="10">
    <location>
        <begin position="333"/>
        <end position="566"/>
    </location>
</feature>
<evidence type="ECO:0000259" key="10">
    <source>
        <dbReference type="PROSITE" id="PS50893"/>
    </source>
</evidence>
<gene>
    <name evidence="12" type="ORF">BKP35_01175</name>
</gene>
<dbReference type="InterPro" id="IPR039421">
    <property type="entry name" value="Type_1_exporter"/>
</dbReference>
<evidence type="ECO:0000256" key="5">
    <source>
        <dbReference type="ARBA" id="ARBA00022741"/>
    </source>
</evidence>
<evidence type="ECO:0000256" key="9">
    <source>
        <dbReference type="SAM" id="Phobius"/>
    </source>
</evidence>
<dbReference type="InterPro" id="IPR027417">
    <property type="entry name" value="P-loop_NTPase"/>
</dbReference>
<dbReference type="SUPFAM" id="SSF90123">
    <property type="entry name" value="ABC transporter transmembrane region"/>
    <property type="match status" value="1"/>
</dbReference>
<evidence type="ECO:0000256" key="1">
    <source>
        <dbReference type="ARBA" id="ARBA00004651"/>
    </source>
</evidence>
<dbReference type="InterPro" id="IPR036640">
    <property type="entry name" value="ABC1_TM_sf"/>
</dbReference>
<keyword evidence="6 12" id="KW-0067">ATP-binding</keyword>
<feature type="transmembrane region" description="Helical" evidence="9">
    <location>
        <begin position="15"/>
        <end position="40"/>
    </location>
</feature>
<evidence type="ECO:0000256" key="6">
    <source>
        <dbReference type="ARBA" id="ARBA00022840"/>
    </source>
</evidence>
<reference evidence="12 13" key="1">
    <citation type="submission" date="2016-10" db="EMBL/GenBank/DDBJ databases">
        <title>Draft genome sequences of four alkaliphilic bacteria belonging to the Anaerobacillus genus.</title>
        <authorList>
            <person name="Bassil N.M."/>
            <person name="Lloyd J.R."/>
        </authorList>
    </citation>
    <scope>NUCLEOTIDE SEQUENCE [LARGE SCALE GENOMIC DNA]</scope>
    <source>
        <strain evidence="12 13">DSM 15340</strain>
    </source>
</reference>
<organism evidence="12 13">
    <name type="scientific">Anaerobacillus arseniciselenatis</name>
    <dbReference type="NCBI Taxonomy" id="85682"/>
    <lineage>
        <taxon>Bacteria</taxon>
        <taxon>Bacillati</taxon>
        <taxon>Bacillota</taxon>
        <taxon>Bacilli</taxon>
        <taxon>Bacillales</taxon>
        <taxon>Bacillaceae</taxon>
        <taxon>Anaerobacillus</taxon>
    </lineage>
</organism>
<dbReference type="InterPro" id="IPR017871">
    <property type="entry name" value="ABC_transporter-like_CS"/>
</dbReference>
<dbReference type="GO" id="GO:0015421">
    <property type="term" value="F:ABC-type oligopeptide transporter activity"/>
    <property type="evidence" value="ECO:0007669"/>
    <property type="project" value="TreeGrafter"/>
</dbReference>
<dbReference type="Gene3D" id="1.20.1560.10">
    <property type="entry name" value="ABC transporter type 1, transmembrane domain"/>
    <property type="match status" value="1"/>
</dbReference>
<dbReference type="Pfam" id="PF00664">
    <property type="entry name" value="ABC_membrane"/>
    <property type="match status" value="1"/>
</dbReference>
<keyword evidence="3" id="KW-1003">Cell membrane</keyword>
<evidence type="ECO:0000256" key="8">
    <source>
        <dbReference type="ARBA" id="ARBA00023136"/>
    </source>
</evidence>